<sequence length="157" mass="17764">MTIHRMDVMIREASLNRGSFLDAFESDFDSSGQFRHGRAVCAVVGAARLDSQFRKRSAGKSALRDFSDAITKEYLYLEVTKLGIYCARYELLVTIPFSILTVIQSCLPSVDHRATLREVLKQTSACLAKTKLDSEAHWKRPMLDWLGNGAFRHTFQS</sequence>
<name>A0A4U8UJF7_STECR</name>
<dbReference type="EMBL" id="AZBU02000001">
    <property type="protein sequence ID" value="TMS33120.1"/>
    <property type="molecule type" value="Genomic_DNA"/>
</dbReference>
<gene>
    <name evidence="1" type="ORF">L596_000896</name>
</gene>
<protein>
    <submittedName>
        <fullName evidence="1">Uncharacterized protein</fullName>
    </submittedName>
</protein>
<organism evidence="1 2">
    <name type="scientific">Steinernema carpocapsae</name>
    <name type="common">Entomopathogenic nematode</name>
    <dbReference type="NCBI Taxonomy" id="34508"/>
    <lineage>
        <taxon>Eukaryota</taxon>
        <taxon>Metazoa</taxon>
        <taxon>Ecdysozoa</taxon>
        <taxon>Nematoda</taxon>
        <taxon>Chromadorea</taxon>
        <taxon>Rhabditida</taxon>
        <taxon>Tylenchina</taxon>
        <taxon>Panagrolaimomorpha</taxon>
        <taxon>Strongyloidoidea</taxon>
        <taxon>Steinernematidae</taxon>
        <taxon>Steinernema</taxon>
    </lineage>
</organism>
<reference evidence="1 2" key="2">
    <citation type="journal article" date="2019" name="G3 (Bethesda)">
        <title>Hybrid Assembly of the Genome of the Entomopathogenic Nematode Steinernema carpocapsae Identifies the X-Chromosome.</title>
        <authorList>
            <person name="Serra L."/>
            <person name="Macchietto M."/>
            <person name="Macias-Munoz A."/>
            <person name="McGill C.J."/>
            <person name="Rodriguez I.M."/>
            <person name="Rodriguez B."/>
            <person name="Murad R."/>
            <person name="Mortazavi A."/>
        </authorList>
    </citation>
    <scope>NUCLEOTIDE SEQUENCE [LARGE SCALE GENOMIC DNA]</scope>
    <source>
        <strain evidence="1 2">ALL</strain>
    </source>
</reference>
<proteinExistence type="predicted"/>
<comment type="caution">
    <text evidence="1">The sequence shown here is derived from an EMBL/GenBank/DDBJ whole genome shotgun (WGS) entry which is preliminary data.</text>
</comment>
<keyword evidence="2" id="KW-1185">Reference proteome</keyword>
<accession>A0A4U8UJF7</accession>
<reference evidence="1 2" key="1">
    <citation type="journal article" date="2015" name="Genome Biol.">
        <title>Comparative genomics of Steinernema reveals deeply conserved gene regulatory networks.</title>
        <authorList>
            <person name="Dillman A.R."/>
            <person name="Macchietto M."/>
            <person name="Porter C.F."/>
            <person name="Rogers A."/>
            <person name="Williams B."/>
            <person name="Antoshechkin I."/>
            <person name="Lee M.M."/>
            <person name="Goodwin Z."/>
            <person name="Lu X."/>
            <person name="Lewis E.E."/>
            <person name="Goodrich-Blair H."/>
            <person name="Stock S.P."/>
            <person name="Adams B.J."/>
            <person name="Sternberg P.W."/>
            <person name="Mortazavi A."/>
        </authorList>
    </citation>
    <scope>NUCLEOTIDE SEQUENCE [LARGE SCALE GENOMIC DNA]</scope>
    <source>
        <strain evidence="1 2">ALL</strain>
    </source>
</reference>
<dbReference type="Proteomes" id="UP000298663">
    <property type="component" value="Unassembled WGS sequence"/>
</dbReference>
<dbReference type="AlphaFoldDB" id="A0A4U8UJF7"/>
<evidence type="ECO:0000313" key="1">
    <source>
        <dbReference type="EMBL" id="TMS33120.1"/>
    </source>
</evidence>
<evidence type="ECO:0000313" key="2">
    <source>
        <dbReference type="Proteomes" id="UP000298663"/>
    </source>
</evidence>